<dbReference type="SUPFAM" id="SSF47413">
    <property type="entry name" value="lambda repressor-like DNA-binding domains"/>
    <property type="match status" value="1"/>
</dbReference>
<dbReference type="PROSITE" id="PS50943">
    <property type="entry name" value="HTH_CROC1"/>
    <property type="match status" value="1"/>
</dbReference>
<dbReference type="InterPro" id="IPR044929">
    <property type="entry name" value="DNA/RNA_non-sp_Endonuclease_sf"/>
</dbReference>
<name>A0A150NL71_STRMT</name>
<dbReference type="Gene3D" id="1.10.260.40">
    <property type="entry name" value="lambda repressor-like DNA-binding domains"/>
    <property type="match status" value="1"/>
</dbReference>
<dbReference type="InterPro" id="IPR001387">
    <property type="entry name" value="Cro/C1-type_HTH"/>
</dbReference>
<evidence type="ECO:0000313" key="4">
    <source>
        <dbReference type="Proteomes" id="UP000075442"/>
    </source>
</evidence>
<accession>A0A150NL71</accession>
<dbReference type="EC" id="3.1.30.-" evidence="3"/>
<dbReference type="SMART" id="SM00530">
    <property type="entry name" value="HTH_XRE"/>
    <property type="match status" value="1"/>
</dbReference>
<reference evidence="3 5" key="2">
    <citation type="submission" date="2018-11" db="EMBL/GenBank/DDBJ databases">
        <title>Species Designations Belie Phenotypic and Genotypic Heterogeneity in Oral Streptococci.</title>
        <authorList>
            <person name="Velsko I."/>
        </authorList>
    </citation>
    <scope>NUCLEOTIDE SEQUENCE [LARGE SCALE GENOMIC DNA]</scope>
    <source>
        <strain evidence="3 5">BCC08</strain>
    </source>
</reference>
<dbReference type="Proteomes" id="UP000277773">
    <property type="component" value="Unassembled WGS sequence"/>
</dbReference>
<dbReference type="GO" id="GO:0016787">
    <property type="term" value="F:hydrolase activity"/>
    <property type="evidence" value="ECO:0007669"/>
    <property type="project" value="UniProtKB-KW"/>
</dbReference>
<dbReference type="EMBL" id="RJPY01000002">
    <property type="protein sequence ID" value="RSJ99120.1"/>
    <property type="molecule type" value="Genomic_DNA"/>
</dbReference>
<feature type="domain" description="HTH cro/C1-type" evidence="1">
    <location>
        <begin position="264"/>
        <end position="318"/>
    </location>
</feature>
<proteinExistence type="predicted"/>
<dbReference type="InterPro" id="IPR010982">
    <property type="entry name" value="Lambda_DNA-bd_dom_sf"/>
</dbReference>
<dbReference type="Gene3D" id="3.40.570.10">
    <property type="entry name" value="Extracellular Endonuclease, subunit A"/>
    <property type="match status" value="1"/>
</dbReference>
<comment type="caution">
    <text evidence="2">The sequence shown here is derived from an EMBL/GenBank/DDBJ whole genome shotgun (WGS) entry which is preliminary data.</text>
</comment>
<evidence type="ECO:0000313" key="5">
    <source>
        <dbReference type="Proteomes" id="UP000277773"/>
    </source>
</evidence>
<organism evidence="2 4">
    <name type="scientific">Streptococcus mitis</name>
    <dbReference type="NCBI Taxonomy" id="28037"/>
    <lineage>
        <taxon>Bacteria</taxon>
        <taxon>Bacillati</taxon>
        <taxon>Bacillota</taxon>
        <taxon>Bacilli</taxon>
        <taxon>Lactobacillales</taxon>
        <taxon>Streptococcaceae</taxon>
        <taxon>Streptococcus</taxon>
        <taxon>Streptococcus mitis group</taxon>
    </lineage>
</organism>
<dbReference type="EMBL" id="LROU01000121">
    <property type="protein sequence ID" value="KYF34193.1"/>
    <property type="molecule type" value="Genomic_DNA"/>
</dbReference>
<evidence type="ECO:0000259" key="1">
    <source>
        <dbReference type="PROSITE" id="PS50943"/>
    </source>
</evidence>
<dbReference type="CDD" id="cd00093">
    <property type="entry name" value="HTH_XRE"/>
    <property type="match status" value="1"/>
</dbReference>
<dbReference type="AlphaFoldDB" id="A0A150NL71"/>
<reference evidence="2 4" key="1">
    <citation type="submission" date="2016-01" db="EMBL/GenBank/DDBJ databases">
        <title>Highly variable Streptococcus oralis 1 are common among viridans streptococci isolated from primates.</title>
        <authorList>
            <person name="Denapaite D."/>
            <person name="Rieger M."/>
            <person name="Koendgen S."/>
            <person name="Brueckner R."/>
            <person name="Ochigava I."/>
            <person name="Kappeler P."/>
            <person name="Maetz-Rensing K."/>
            <person name="Leendertz F."/>
        </authorList>
    </citation>
    <scope>NUCLEOTIDE SEQUENCE [LARGE SCALE GENOMIC DNA]</scope>
    <source>
        <strain evidence="2 4">M3-1</strain>
    </source>
</reference>
<dbReference type="GO" id="GO:0003677">
    <property type="term" value="F:DNA binding"/>
    <property type="evidence" value="ECO:0007669"/>
    <property type="project" value="InterPro"/>
</dbReference>
<keyword evidence="3" id="KW-0378">Hydrolase</keyword>
<protein>
    <submittedName>
        <fullName evidence="3">DNA-entry nuclease</fullName>
        <ecNumber evidence="3">3.1.30.-</ecNumber>
    </submittedName>
</protein>
<evidence type="ECO:0000313" key="2">
    <source>
        <dbReference type="EMBL" id="KYF34193.1"/>
    </source>
</evidence>
<dbReference type="RefSeq" id="WP_049487194.1">
    <property type="nucleotide sequence ID" value="NZ_CAMHZM010000015.1"/>
</dbReference>
<dbReference type="Proteomes" id="UP000075442">
    <property type="component" value="Unassembled WGS sequence"/>
</dbReference>
<sequence length="326" mass="37664">MASSETYTQYLKPTEKELLEVQAGYEELEKLLKSSRYHEGGFYILNGNKVFSINEYQDIRQHKILLEADKHIELGAIEVSLSKECYRDIGKKSKPDKVYGRKQILESSYRGEFNRGHLIAESLIKYCTDFDYYKRENFVMITNWCNRATTCNHKHIACGMLFFEQILLDSLEDGVDICYRVTPVFKKLDASDDEEAEQSFEYLPRGIIMEAIVTNGKAFTGQNVERLGKKFEKSFNVFIPNAQRDLVIDYRTGEIGLNDNSVTLKDLYEAKGFKMKDLGEVVGVSHRTIRRWNKDIAYIPFKNVVNLAKALDMSVDELAELLLLDY</sequence>
<evidence type="ECO:0000313" key="3">
    <source>
        <dbReference type="EMBL" id="RSJ99120.1"/>
    </source>
</evidence>
<dbReference type="Pfam" id="PF01381">
    <property type="entry name" value="HTH_3"/>
    <property type="match status" value="1"/>
</dbReference>
<gene>
    <name evidence="3" type="primary">endA_1</name>
    <name evidence="3" type="ORF">D8786_02435</name>
    <name evidence="2" type="ORF">SMIM3I_01130</name>
</gene>
<dbReference type="PATRIC" id="fig|28037.235.peg.1692"/>